<protein>
    <submittedName>
        <fullName evidence="1">Fucosyltransferase</fullName>
    </submittedName>
</protein>
<evidence type="ECO:0000313" key="2">
    <source>
        <dbReference type="Proteomes" id="UP000265520"/>
    </source>
</evidence>
<dbReference type="AlphaFoldDB" id="A0A392TE97"/>
<reference evidence="1 2" key="1">
    <citation type="journal article" date="2018" name="Front. Plant Sci.">
        <title>Red Clover (Trifolium pratense) and Zigzag Clover (T. medium) - A Picture of Genomic Similarities and Differences.</title>
        <authorList>
            <person name="Dluhosova J."/>
            <person name="Istvanek J."/>
            <person name="Nedelnik J."/>
            <person name="Repkova J."/>
        </authorList>
    </citation>
    <scope>NUCLEOTIDE SEQUENCE [LARGE SCALE GENOMIC DNA]</scope>
    <source>
        <strain evidence="2">cv. 10/8</strain>
        <tissue evidence="1">Leaf</tissue>
    </source>
</reference>
<dbReference type="GO" id="GO:0016757">
    <property type="term" value="F:glycosyltransferase activity"/>
    <property type="evidence" value="ECO:0007669"/>
    <property type="project" value="UniProtKB-KW"/>
</dbReference>
<sequence>QNSRFGLFEGFTKVMSMGGMNHANVKARGPNVTANEFELRHNVPHDNVGGRHNAGFKSE</sequence>
<accession>A0A392TE97</accession>
<dbReference type="EMBL" id="LXQA010548176">
    <property type="protein sequence ID" value="MCI58550.1"/>
    <property type="molecule type" value="Genomic_DNA"/>
</dbReference>
<dbReference type="Proteomes" id="UP000265520">
    <property type="component" value="Unassembled WGS sequence"/>
</dbReference>
<evidence type="ECO:0000313" key="1">
    <source>
        <dbReference type="EMBL" id="MCI58550.1"/>
    </source>
</evidence>
<feature type="non-terminal residue" evidence="1">
    <location>
        <position position="1"/>
    </location>
</feature>
<organism evidence="1 2">
    <name type="scientific">Trifolium medium</name>
    <dbReference type="NCBI Taxonomy" id="97028"/>
    <lineage>
        <taxon>Eukaryota</taxon>
        <taxon>Viridiplantae</taxon>
        <taxon>Streptophyta</taxon>
        <taxon>Embryophyta</taxon>
        <taxon>Tracheophyta</taxon>
        <taxon>Spermatophyta</taxon>
        <taxon>Magnoliopsida</taxon>
        <taxon>eudicotyledons</taxon>
        <taxon>Gunneridae</taxon>
        <taxon>Pentapetalae</taxon>
        <taxon>rosids</taxon>
        <taxon>fabids</taxon>
        <taxon>Fabales</taxon>
        <taxon>Fabaceae</taxon>
        <taxon>Papilionoideae</taxon>
        <taxon>50 kb inversion clade</taxon>
        <taxon>NPAAA clade</taxon>
        <taxon>Hologalegina</taxon>
        <taxon>IRL clade</taxon>
        <taxon>Trifolieae</taxon>
        <taxon>Trifolium</taxon>
    </lineage>
</organism>
<keyword evidence="1" id="KW-0328">Glycosyltransferase</keyword>
<name>A0A392TE97_9FABA</name>
<comment type="caution">
    <text evidence="1">The sequence shown here is derived from an EMBL/GenBank/DDBJ whole genome shotgun (WGS) entry which is preliminary data.</text>
</comment>
<proteinExistence type="predicted"/>
<keyword evidence="2" id="KW-1185">Reference proteome</keyword>
<keyword evidence="1" id="KW-0808">Transferase</keyword>